<protein>
    <submittedName>
        <fullName evidence="1">Uncharacterized protein</fullName>
    </submittedName>
</protein>
<proteinExistence type="predicted"/>
<reference evidence="1" key="1">
    <citation type="submission" date="2018-02" db="EMBL/GenBank/DDBJ databases">
        <title>Rhizophora mucronata_Transcriptome.</title>
        <authorList>
            <person name="Meera S.P."/>
            <person name="Sreeshan A."/>
            <person name="Augustine A."/>
        </authorList>
    </citation>
    <scope>NUCLEOTIDE SEQUENCE</scope>
    <source>
        <tissue evidence="1">Leaf</tissue>
    </source>
</reference>
<accession>A0A2P2MZX9</accession>
<evidence type="ECO:0000313" key="1">
    <source>
        <dbReference type="EMBL" id="MBX35744.1"/>
    </source>
</evidence>
<dbReference type="AlphaFoldDB" id="A0A2P2MZX9"/>
<sequence length="34" mass="3951">MRKFTNITKRVALTCAISMKRSVSVMLMKDTYII</sequence>
<name>A0A2P2MZX9_RHIMU</name>
<dbReference type="EMBL" id="GGEC01055260">
    <property type="protein sequence ID" value="MBX35744.1"/>
    <property type="molecule type" value="Transcribed_RNA"/>
</dbReference>
<organism evidence="1">
    <name type="scientific">Rhizophora mucronata</name>
    <name type="common">Asiatic mangrove</name>
    <dbReference type="NCBI Taxonomy" id="61149"/>
    <lineage>
        <taxon>Eukaryota</taxon>
        <taxon>Viridiplantae</taxon>
        <taxon>Streptophyta</taxon>
        <taxon>Embryophyta</taxon>
        <taxon>Tracheophyta</taxon>
        <taxon>Spermatophyta</taxon>
        <taxon>Magnoliopsida</taxon>
        <taxon>eudicotyledons</taxon>
        <taxon>Gunneridae</taxon>
        <taxon>Pentapetalae</taxon>
        <taxon>rosids</taxon>
        <taxon>fabids</taxon>
        <taxon>Malpighiales</taxon>
        <taxon>Rhizophoraceae</taxon>
        <taxon>Rhizophora</taxon>
    </lineage>
</organism>